<proteinExistence type="predicted"/>
<organism evidence="2 3">
    <name type="scientific">Sphingorhabdus lacus</name>
    <dbReference type="NCBI Taxonomy" id="392610"/>
    <lineage>
        <taxon>Bacteria</taxon>
        <taxon>Pseudomonadati</taxon>
        <taxon>Pseudomonadota</taxon>
        <taxon>Alphaproteobacteria</taxon>
        <taxon>Sphingomonadales</taxon>
        <taxon>Sphingomonadaceae</taxon>
        <taxon>Sphingorhabdus</taxon>
    </lineage>
</organism>
<keyword evidence="3" id="KW-1185">Reference proteome</keyword>
<dbReference type="OrthoDB" id="5400913at2"/>
<protein>
    <recommendedName>
        <fullName evidence="4">DUF11 domain-containing protein</fullName>
    </recommendedName>
</protein>
<evidence type="ECO:0000313" key="3">
    <source>
        <dbReference type="Proteomes" id="UP000428803"/>
    </source>
</evidence>
<reference evidence="3" key="1">
    <citation type="submission" date="2019-01" db="EMBL/GenBank/DDBJ databases">
        <title>Sphingorhabdus lacus sp.nov., isolated from an oligotrophic freshwater lake.</title>
        <authorList>
            <person name="Park M."/>
        </authorList>
    </citation>
    <scope>NUCLEOTIDE SEQUENCE [LARGE SCALE GENOMIC DNA]</scope>
    <source>
        <strain evidence="3">IMCC1753</strain>
    </source>
</reference>
<dbReference type="Proteomes" id="UP000428803">
    <property type="component" value="Chromosome"/>
</dbReference>
<dbReference type="RefSeq" id="WP_158898663.1">
    <property type="nucleotide sequence ID" value="NZ_CP035733.1"/>
</dbReference>
<dbReference type="KEGG" id="slaa:EUU25_04440"/>
<keyword evidence="1" id="KW-0732">Signal</keyword>
<gene>
    <name evidence="2" type="ORF">EUU25_04440</name>
</gene>
<evidence type="ECO:0000256" key="1">
    <source>
        <dbReference type="SAM" id="SignalP"/>
    </source>
</evidence>
<sequence>MTSKLKLLVASSTVSLAMLCSAPAFAAGTTQGTSITNNVNVNFQVGGVAQTQASASDVFVVDRKVIFSLAEKAPTGTTNVSPGQTGQITTFVLTNTSNDTLDFTITPSQLVGGTAAHGGTDAFNVTNLLVCLDANADNTCDSAATATLTINDLIADANTTILVVGDIPLSATNGQVAGISLSAAALNSNGTAITAATDATVNGAGTVETIFADTAKSGNGGTSAARDGIDVATDDYTVQAAVLSVFKTSRIISDGVSSSNFKSVPGAVVEYCISVANAAGGATATNISISDLVPTNTTYQAGTIRVNGTVTSPGASQTCAAGTVVTDASDADAGSFGTPANTVAGTLNNIAGGSSSALIFRATIN</sequence>
<feature type="chain" id="PRO_5026328673" description="DUF11 domain-containing protein" evidence="1">
    <location>
        <begin position="27"/>
        <end position="365"/>
    </location>
</feature>
<dbReference type="NCBIfam" id="TIGR01451">
    <property type="entry name" value="B_ant_repeat"/>
    <property type="match status" value="1"/>
</dbReference>
<evidence type="ECO:0008006" key="4">
    <source>
        <dbReference type="Google" id="ProtNLM"/>
    </source>
</evidence>
<dbReference type="EMBL" id="CP035733">
    <property type="protein sequence ID" value="QGY79931.1"/>
    <property type="molecule type" value="Genomic_DNA"/>
</dbReference>
<name>A0A6I6L6P3_9SPHN</name>
<feature type="signal peptide" evidence="1">
    <location>
        <begin position="1"/>
        <end position="26"/>
    </location>
</feature>
<accession>A0A6I6L6P3</accession>
<dbReference type="InterPro" id="IPR047589">
    <property type="entry name" value="DUF11_rpt"/>
</dbReference>
<dbReference type="AlphaFoldDB" id="A0A6I6L6P3"/>
<evidence type="ECO:0000313" key="2">
    <source>
        <dbReference type="EMBL" id="QGY79931.1"/>
    </source>
</evidence>